<feature type="compositionally biased region" description="Basic and acidic residues" evidence="1">
    <location>
        <begin position="22"/>
        <end position="49"/>
    </location>
</feature>
<protein>
    <submittedName>
        <fullName evidence="2">Uncharacterized protein</fullName>
    </submittedName>
</protein>
<dbReference type="AlphaFoldDB" id="A0A812RNI7"/>
<feature type="region of interest" description="Disordered" evidence="1">
    <location>
        <begin position="1"/>
        <end position="50"/>
    </location>
</feature>
<evidence type="ECO:0000313" key="2">
    <source>
        <dbReference type="EMBL" id="CAE7449643.1"/>
    </source>
</evidence>
<accession>A0A812RNI7</accession>
<feature type="non-terminal residue" evidence="2">
    <location>
        <position position="1"/>
    </location>
</feature>
<evidence type="ECO:0000313" key="3">
    <source>
        <dbReference type="Proteomes" id="UP000649617"/>
    </source>
</evidence>
<name>A0A812RNI7_SYMPI</name>
<dbReference type="Proteomes" id="UP000649617">
    <property type="component" value="Unassembled WGS sequence"/>
</dbReference>
<comment type="caution">
    <text evidence="2">The sequence shown here is derived from an EMBL/GenBank/DDBJ whole genome shotgun (WGS) entry which is preliminary data.</text>
</comment>
<proteinExistence type="predicted"/>
<reference evidence="2" key="1">
    <citation type="submission" date="2021-02" db="EMBL/GenBank/DDBJ databases">
        <authorList>
            <person name="Dougan E. K."/>
            <person name="Rhodes N."/>
            <person name="Thang M."/>
            <person name="Chan C."/>
        </authorList>
    </citation>
    <scope>NUCLEOTIDE SEQUENCE</scope>
</reference>
<sequence length="168" mass="17875">ARPNDSQPSAIDSQSVEAAPGDTDRAIADEACDRVGSEEAEDPDVKQMEDLSNLLWAASYVNSDDETGSSSPSPLSQAEDASGSKGPSVPTLRRMMEHVQAKAACGGPDDDDESSDDSSGVWALMEKHQQEDRSDDEVTLVMQGGRDQDDDVVDSPNEVDGFEKAAKD</sequence>
<feature type="non-terminal residue" evidence="2">
    <location>
        <position position="168"/>
    </location>
</feature>
<feature type="region of interest" description="Disordered" evidence="1">
    <location>
        <begin position="62"/>
        <end position="168"/>
    </location>
</feature>
<dbReference type="EMBL" id="CAJNIZ010021214">
    <property type="protein sequence ID" value="CAE7449643.1"/>
    <property type="molecule type" value="Genomic_DNA"/>
</dbReference>
<keyword evidence="3" id="KW-1185">Reference proteome</keyword>
<feature type="compositionally biased region" description="Polar residues" evidence="1">
    <location>
        <begin position="1"/>
        <end position="16"/>
    </location>
</feature>
<evidence type="ECO:0000256" key="1">
    <source>
        <dbReference type="SAM" id="MobiDB-lite"/>
    </source>
</evidence>
<organism evidence="2 3">
    <name type="scientific">Symbiodinium pilosum</name>
    <name type="common">Dinoflagellate</name>
    <dbReference type="NCBI Taxonomy" id="2952"/>
    <lineage>
        <taxon>Eukaryota</taxon>
        <taxon>Sar</taxon>
        <taxon>Alveolata</taxon>
        <taxon>Dinophyceae</taxon>
        <taxon>Suessiales</taxon>
        <taxon>Symbiodiniaceae</taxon>
        <taxon>Symbiodinium</taxon>
    </lineage>
</organism>
<gene>
    <name evidence="2" type="ORF">SPIL2461_LOCUS10996</name>
</gene>